<dbReference type="SUPFAM" id="SSF53254">
    <property type="entry name" value="Phosphoglycerate mutase-like"/>
    <property type="match status" value="1"/>
</dbReference>
<evidence type="ECO:0000313" key="1">
    <source>
        <dbReference type="EMBL" id="EQD28544.1"/>
    </source>
</evidence>
<dbReference type="PANTHER" id="PTHR48100">
    <property type="entry name" value="BROAD-SPECIFICITY PHOSPHATASE YOR283W-RELATED"/>
    <property type="match status" value="1"/>
</dbReference>
<dbReference type="InterPro" id="IPR029033">
    <property type="entry name" value="His_PPase_superfam"/>
</dbReference>
<dbReference type="Gene3D" id="3.40.50.1240">
    <property type="entry name" value="Phosphoglycerate mutase-like"/>
    <property type="match status" value="1"/>
</dbReference>
<reference evidence="1" key="2">
    <citation type="journal article" date="2014" name="ISME J.">
        <title>Microbial stratification in low pH oxic and suboxic macroscopic growths along an acid mine drainage.</title>
        <authorList>
            <person name="Mendez-Garcia C."/>
            <person name="Mesa V."/>
            <person name="Sprenger R.R."/>
            <person name="Richter M."/>
            <person name="Diez M.S."/>
            <person name="Solano J."/>
            <person name="Bargiela R."/>
            <person name="Golyshina O.V."/>
            <person name="Manteca A."/>
            <person name="Ramos J.L."/>
            <person name="Gallego J.R."/>
            <person name="Llorente I."/>
            <person name="Martins Dos Santos V.A."/>
            <person name="Jensen O.N."/>
            <person name="Pelaez A.I."/>
            <person name="Sanchez J."/>
            <person name="Ferrer M."/>
        </authorList>
    </citation>
    <scope>NUCLEOTIDE SEQUENCE</scope>
</reference>
<dbReference type="SMART" id="SM00855">
    <property type="entry name" value="PGAM"/>
    <property type="match status" value="1"/>
</dbReference>
<accession>T0ZIJ3</accession>
<comment type="caution">
    <text evidence="1">The sequence shown here is derived from an EMBL/GenBank/DDBJ whole genome shotgun (WGS) entry which is preliminary data.</text>
</comment>
<name>T0ZIJ3_9ZZZZ</name>
<dbReference type="GO" id="GO:0016791">
    <property type="term" value="F:phosphatase activity"/>
    <property type="evidence" value="ECO:0007669"/>
    <property type="project" value="TreeGrafter"/>
</dbReference>
<dbReference type="PIRSF" id="PIRSF000709">
    <property type="entry name" value="6PFK_2-Ptase"/>
    <property type="match status" value="1"/>
</dbReference>
<dbReference type="Pfam" id="PF00300">
    <property type="entry name" value="His_Phos_1"/>
    <property type="match status" value="1"/>
</dbReference>
<keyword evidence="1" id="KW-0378">Hydrolase</keyword>
<dbReference type="AlphaFoldDB" id="T0ZIJ3"/>
<dbReference type="GO" id="GO:0005737">
    <property type="term" value="C:cytoplasm"/>
    <property type="evidence" value="ECO:0007669"/>
    <property type="project" value="TreeGrafter"/>
</dbReference>
<reference evidence="1" key="1">
    <citation type="submission" date="2013-08" db="EMBL/GenBank/DDBJ databases">
        <authorList>
            <person name="Mendez C."/>
            <person name="Richter M."/>
            <person name="Ferrer M."/>
            <person name="Sanchez J."/>
        </authorList>
    </citation>
    <scope>NUCLEOTIDE SEQUENCE</scope>
</reference>
<protein>
    <submittedName>
        <fullName evidence="1">Phosphoglycerate mutase domain protein</fullName>
        <ecNumber evidence="1">3.1.3.13</ecNumber>
    </submittedName>
</protein>
<gene>
    <name evidence="1" type="ORF">B2A_14891</name>
</gene>
<dbReference type="EC" id="3.1.3.13" evidence="1"/>
<dbReference type="PANTHER" id="PTHR48100:SF62">
    <property type="entry name" value="GLUCOSYL-3-PHOSPHOGLYCERATE PHOSPHATASE"/>
    <property type="match status" value="1"/>
</dbReference>
<sequence>SGGLVASVYLSRHGRTKLNAAGMLRGHLDPPLDEVGQSQARELGLALGQFEPSLIVSSPLTRAVETARYISDVCAAGGVEIDDRLIDRDYGPWAGHRLEEVLAKWGSVEDAPGVEPMAAFRARVTTALEAVVERAISGAVVVAHDAVNRTL</sequence>
<feature type="non-terminal residue" evidence="1">
    <location>
        <position position="1"/>
    </location>
</feature>
<dbReference type="EMBL" id="AUZZ01010835">
    <property type="protein sequence ID" value="EQD28544.1"/>
    <property type="molecule type" value="Genomic_DNA"/>
</dbReference>
<dbReference type="InterPro" id="IPR050275">
    <property type="entry name" value="PGM_Phosphatase"/>
</dbReference>
<dbReference type="InterPro" id="IPR013078">
    <property type="entry name" value="His_Pase_superF_clade-1"/>
</dbReference>
<proteinExistence type="predicted"/>
<dbReference type="CDD" id="cd07067">
    <property type="entry name" value="HP_PGM_like"/>
    <property type="match status" value="1"/>
</dbReference>
<organism evidence="1">
    <name type="scientific">mine drainage metagenome</name>
    <dbReference type="NCBI Taxonomy" id="410659"/>
    <lineage>
        <taxon>unclassified sequences</taxon>
        <taxon>metagenomes</taxon>
        <taxon>ecological metagenomes</taxon>
    </lineage>
</organism>
<feature type="non-terminal residue" evidence="1">
    <location>
        <position position="151"/>
    </location>
</feature>